<protein>
    <submittedName>
        <fullName evidence="2">Uncharacterized protein</fullName>
    </submittedName>
</protein>
<reference evidence="2 3" key="1">
    <citation type="submission" date="2021-06" db="EMBL/GenBank/DDBJ databases">
        <title>Chromosome-level genome assembly of the red-tail catfish (Hemibagrus wyckioides).</title>
        <authorList>
            <person name="Shao F."/>
        </authorList>
    </citation>
    <scope>NUCLEOTIDE SEQUENCE [LARGE SCALE GENOMIC DNA]</scope>
    <source>
        <strain evidence="2">EC202008001</strain>
        <tissue evidence="2">Blood</tissue>
    </source>
</reference>
<proteinExistence type="predicted"/>
<organism evidence="2 3">
    <name type="scientific">Hemibagrus wyckioides</name>
    <dbReference type="NCBI Taxonomy" id="337641"/>
    <lineage>
        <taxon>Eukaryota</taxon>
        <taxon>Metazoa</taxon>
        <taxon>Chordata</taxon>
        <taxon>Craniata</taxon>
        <taxon>Vertebrata</taxon>
        <taxon>Euteleostomi</taxon>
        <taxon>Actinopterygii</taxon>
        <taxon>Neopterygii</taxon>
        <taxon>Teleostei</taxon>
        <taxon>Ostariophysi</taxon>
        <taxon>Siluriformes</taxon>
        <taxon>Bagridae</taxon>
        <taxon>Hemibagrus</taxon>
    </lineage>
</organism>
<dbReference type="EMBL" id="JAHKSW010000022">
    <property type="protein sequence ID" value="KAG7318173.1"/>
    <property type="molecule type" value="Genomic_DNA"/>
</dbReference>
<keyword evidence="3" id="KW-1185">Reference proteome</keyword>
<accession>A0A9D3N894</accession>
<evidence type="ECO:0000313" key="2">
    <source>
        <dbReference type="EMBL" id="KAG7318173.1"/>
    </source>
</evidence>
<dbReference type="AlphaFoldDB" id="A0A9D3N894"/>
<sequence>MEIKDHRCSSFAASQMKDSWSSFWSFTRSPENKPTSAPRKTPVRESSTSEPRTAPNIGAERRSRSSTCGPIRVAAVSTHLPGEGSW</sequence>
<evidence type="ECO:0000256" key="1">
    <source>
        <dbReference type="SAM" id="MobiDB-lite"/>
    </source>
</evidence>
<gene>
    <name evidence="2" type="ORF">KOW79_017928</name>
</gene>
<dbReference type="Proteomes" id="UP000824219">
    <property type="component" value="Linkage Group LG22"/>
</dbReference>
<comment type="caution">
    <text evidence="2">The sequence shown here is derived from an EMBL/GenBank/DDBJ whole genome shotgun (WGS) entry which is preliminary data.</text>
</comment>
<name>A0A9D3N894_9TELE</name>
<feature type="compositionally biased region" description="Polar residues" evidence="1">
    <location>
        <begin position="24"/>
        <end position="35"/>
    </location>
</feature>
<feature type="region of interest" description="Disordered" evidence="1">
    <location>
        <begin position="24"/>
        <end position="69"/>
    </location>
</feature>
<evidence type="ECO:0000313" key="3">
    <source>
        <dbReference type="Proteomes" id="UP000824219"/>
    </source>
</evidence>